<organism evidence="17 18">
    <name type="scientific">Eublepharis macularius</name>
    <name type="common">Leopard gecko</name>
    <name type="synonym">Cyrtodactylus macularius</name>
    <dbReference type="NCBI Taxonomy" id="481883"/>
    <lineage>
        <taxon>Eukaryota</taxon>
        <taxon>Metazoa</taxon>
        <taxon>Chordata</taxon>
        <taxon>Craniata</taxon>
        <taxon>Vertebrata</taxon>
        <taxon>Euteleostomi</taxon>
        <taxon>Lepidosauria</taxon>
        <taxon>Squamata</taxon>
        <taxon>Bifurcata</taxon>
        <taxon>Gekkota</taxon>
        <taxon>Eublepharidae</taxon>
        <taxon>Eublepharinae</taxon>
        <taxon>Eublepharis</taxon>
    </lineage>
</organism>
<comment type="similarity">
    <text evidence="4">Belongs to the SUA5 family.</text>
</comment>
<comment type="subunit">
    <text evidence="15">Interacts with RSC1A1.</text>
</comment>
<evidence type="ECO:0000313" key="17">
    <source>
        <dbReference type="Proteomes" id="UP001190640"/>
    </source>
</evidence>
<dbReference type="GO" id="GO:0005886">
    <property type="term" value="C:plasma membrane"/>
    <property type="evidence" value="ECO:0007669"/>
    <property type="project" value="UniProtKB-SubCell"/>
</dbReference>
<evidence type="ECO:0000256" key="9">
    <source>
        <dbReference type="ARBA" id="ARBA00022679"/>
    </source>
</evidence>
<evidence type="ECO:0000256" key="3">
    <source>
        <dbReference type="ARBA" id="ARBA00004496"/>
    </source>
</evidence>
<dbReference type="NCBIfam" id="TIGR00057">
    <property type="entry name" value="L-threonylcarbamoyladenylate synthase"/>
    <property type="match status" value="1"/>
</dbReference>
<reference evidence="18" key="1">
    <citation type="submission" date="2025-08" db="UniProtKB">
        <authorList>
            <consortium name="RefSeq"/>
        </authorList>
    </citation>
    <scope>IDENTIFICATION</scope>
    <source>
        <tissue evidence="18">Blood</tissue>
    </source>
</reference>
<keyword evidence="9" id="KW-0808">Transferase</keyword>
<dbReference type="Proteomes" id="UP001190640">
    <property type="component" value="Chromosome 15"/>
</dbReference>
<sequence length="254" mass="26342">MLGSAVRTLAGAVIGRGAARGGSAAAAAIPLLPLAGRSAQGRESALSSAAAALREGGLVAVPTDTVYGIACLAQDSRALQAVYRLKGRDGAKPLAVCLADVGQVHRYCKVAVPDQLLHDLLPGPVTLVLERSQNLNPDLNPFTPLVGIRVPDHWFIRELAGSCATPLALTSANISAQASSLAVTEFQELWPHLALVVDGGPIGDPQRPECRLGSTVVDLSVPGKFKVIRPGCALTQTVDILVKKYGLTAELPVL</sequence>
<dbReference type="RefSeq" id="XP_054854644.1">
    <property type="nucleotide sequence ID" value="XM_054998669.1"/>
</dbReference>
<evidence type="ECO:0000256" key="7">
    <source>
        <dbReference type="ARBA" id="ARBA00022475"/>
    </source>
</evidence>
<evidence type="ECO:0000256" key="11">
    <source>
        <dbReference type="ARBA" id="ARBA00023128"/>
    </source>
</evidence>
<comment type="catalytic activity">
    <reaction evidence="13">
        <text>L-threonine + hydrogencarbonate + ATP = L-threonylcarbamoyladenylate + diphosphate + H2O</text>
        <dbReference type="Rhea" id="RHEA:36407"/>
        <dbReference type="ChEBI" id="CHEBI:15377"/>
        <dbReference type="ChEBI" id="CHEBI:17544"/>
        <dbReference type="ChEBI" id="CHEBI:30616"/>
        <dbReference type="ChEBI" id="CHEBI:33019"/>
        <dbReference type="ChEBI" id="CHEBI:57926"/>
        <dbReference type="ChEBI" id="CHEBI:73682"/>
        <dbReference type="EC" id="2.7.7.87"/>
    </reaction>
</comment>
<proteinExistence type="inferred from homology"/>
<evidence type="ECO:0000256" key="8">
    <source>
        <dbReference type="ARBA" id="ARBA00022490"/>
    </source>
</evidence>
<dbReference type="FunFam" id="3.90.870.10:FF:000007">
    <property type="entry name" value="YrdC N6-threonylcarbamoyltransferase domain containing"/>
    <property type="match status" value="1"/>
</dbReference>
<keyword evidence="7" id="KW-1003">Cell membrane</keyword>
<evidence type="ECO:0000256" key="14">
    <source>
        <dbReference type="ARBA" id="ARBA00058524"/>
    </source>
</evidence>
<keyword evidence="17" id="KW-1185">Reference proteome</keyword>
<name>A0AA97LGL0_EUBMA</name>
<accession>A0AA97LGL0</accession>
<dbReference type="GO" id="GO:0000049">
    <property type="term" value="F:tRNA binding"/>
    <property type="evidence" value="ECO:0007669"/>
    <property type="project" value="TreeGrafter"/>
</dbReference>
<dbReference type="GO" id="GO:0003725">
    <property type="term" value="F:double-stranded RNA binding"/>
    <property type="evidence" value="ECO:0007669"/>
    <property type="project" value="InterPro"/>
</dbReference>
<evidence type="ECO:0000256" key="1">
    <source>
        <dbReference type="ARBA" id="ARBA00004173"/>
    </source>
</evidence>
<evidence type="ECO:0000259" key="16">
    <source>
        <dbReference type="PROSITE" id="PS51163"/>
    </source>
</evidence>
<keyword evidence="10" id="KW-0809">Transit peptide</keyword>
<dbReference type="GO" id="GO:0006450">
    <property type="term" value="P:regulation of translational fidelity"/>
    <property type="evidence" value="ECO:0007669"/>
    <property type="project" value="TreeGrafter"/>
</dbReference>
<evidence type="ECO:0000313" key="18">
    <source>
        <dbReference type="RefSeq" id="XP_054854644.1"/>
    </source>
</evidence>
<protein>
    <recommendedName>
        <fullName evidence="6">Threonylcarbamoyl-AMP synthase</fullName>
        <ecNumber evidence="5">2.7.7.87</ecNumber>
    </recommendedName>
</protein>
<keyword evidence="11" id="KW-0496">Mitochondrion</keyword>
<evidence type="ECO:0000256" key="6">
    <source>
        <dbReference type="ARBA" id="ARBA00015492"/>
    </source>
</evidence>
<keyword evidence="12" id="KW-0472">Membrane</keyword>
<dbReference type="CTD" id="79693"/>
<dbReference type="PROSITE" id="PS51163">
    <property type="entry name" value="YRDC"/>
    <property type="match status" value="1"/>
</dbReference>
<dbReference type="SUPFAM" id="SSF55821">
    <property type="entry name" value="YrdC/RibB"/>
    <property type="match status" value="1"/>
</dbReference>
<evidence type="ECO:0000256" key="15">
    <source>
        <dbReference type="ARBA" id="ARBA00063146"/>
    </source>
</evidence>
<dbReference type="InterPro" id="IPR017945">
    <property type="entry name" value="DHBP_synth_RibB-like_a/b_dom"/>
</dbReference>
<dbReference type="InterPro" id="IPR050156">
    <property type="entry name" value="TC-AMP_synthase_SUA5"/>
</dbReference>
<dbReference type="GeneID" id="129342782"/>
<evidence type="ECO:0000256" key="12">
    <source>
        <dbReference type="ARBA" id="ARBA00023136"/>
    </source>
</evidence>
<dbReference type="AlphaFoldDB" id="A0AA97LGL0"/>
<dbReference type="GO" id="GO:0061710">
    <property type="term" value="F:L-threonylcarbamoyladenylate synthase"/>
    <property type="evidence" value="ECO:0007669"/>
    <property type="project" value="UniProtKB-EC"/>
</dbReference>
<comment type="subcellular location">
    <subcellularLocation>
        <location evidence="2">Cell membrane</location>
        <topology evidence="2">Peripheral membrane protein</topology>
    </subcellularLocation>
    <subcellularLocation>
        <location evidence="3">Cytoplasm</location>
    </subcellularLocation>
    <subcellularLocation>
        <location evidence="1">Mitochondrion</location>
    </subcellularLocation>
</comment>
<dbReference type="KEGG" id="emc:129342782"/>
<dbReference type="PANTHER" id="PTHR17490:SF10">
    <property type="entry name" value="THREONYLCARBAMOYL-AMP SYNTHASE"/>
    <property type="match status" value="1"/>
</dbReference>
<dbReference type="Gene3D" id="3.90.870.10">
    <property type="entry name" value="DHBP synthase"/>
    <property type="match status" value="1"/>
</dbReference>
<evidence type="ECO:0000256" key="13">
    <source>
        <dbReference type="ARBA" id="ARBA00048366"/>
    </source>
</evidence>
<evidence type="ECO:0000256" key="5">
    <source>
        <dbReference type="ARBA" id="ARBA00012584"/>
    </source>
</evidence>
<dbReference type="InterPro" id="IPR006070">
    <property type="entry name" value="Sua5-like_dom"/>
</dbReference>
<dbReference type="GO" id="GO:0005739">
    <property type="term" value="C:mitochondrion"/>
    <property type="evidence" value="ECO:0007669"/>
    <property type="project" value="UniProtKB-SubCell"/>
</dbReference>
<dbReference type="PANTHER" id="PTHR17490">
    <property type="entry name" value="SUA5"/>
    <property type="match status" value="1"/>
</dbReference>
<evidence type="ECO:0000256" key="4">
    <source>
        <dbReference type="ARBA" id="ARBA00007663"/>
    </source>
</evidence>
<dbReference type="Pfam" id="PF01300">
    <property type="entry name" value="Sua5_yciO_yrdC"/>
    <property type="match status" value="1"/>
</dbReference>
<evidence type="ECO:0000256" key="10">
    <source>
        <dbReference type="ARBA" id="ARBA00022946"/>
    </source>
</evidence>
<dbReference type="EC" id="2.7.7.87" evidence="5"/>
<feature type="domain" description="YrdC-like" evidence="16">
    <location>
        <begin position="43"/>
        <end position="233"/>
    </location>
</feature>
<gene>
    <name evidence="18" type="primary">YRDC</name>
</gene>
<evidence type="ECO:0000256" key="2">
    <source>
        <dbReference type="ARBA" id="ARBA00004202"/>
    </source>
</evidence>
<keyword evidence="8" id="KW-0963">Cytoplasm</keyword>
<comment type="function">
    <text evidence="14">Cytoplasmic and mitochondrial threonylcarbamoyl-AMP synthase required for the formation of a threonylcarbamoyl group on adenosine at position 37 (t(6)A37) in tRNAs that read codons beginning with adenine. Catalyzes the conversion of L-threonine, HCO(3)(-)/CO(2) and ATP to give threonylcarbamoyl-AMP (TC-AMP) as the acyladenylate intermediate, with the release of diphosphate. Participates in t(6)A37 formation in cytoplasmic and mitochondrial tRNAs. May regulate the activity of some transporters.</text>
</comment>